<protein>
    <submittedName>
        <fullName evidence="1">Uncharacterized protein</fullName>
    </submittedName>
</protein>
<dbReference type="EMBL" id="JAOCBF010000047">
    <property type="protein sequence ID" value="MDH0966135.1"/>
    <property type="molecule type" value="Genomic_DNA"/>
</dbReference>
<accession>A0AAJ1NU06</accession>
<reference evidence="1" key="1">
    <citation type="submission" date="2022-09" db="EMBL/GenBank/DDBJ databases">
        <title>Intensive care unit water sources are persistently colonized with multi-drug resistant bacteria and are the site of extensive horizontal gene transfer of antibiotic resistance genes.</title>
        <authorList>
            <person name="Diorio-Toth L."/>
        </authorList>
    </citation>
    <scope>NUCLEOTIDE SEQUENCE</scope>
    <source>
        <strain evidence="1">GD03918</strain>
    </source>
</reference>
<name>A0AAJ1NU06_9ENTR</name>
<dbReference type="AlphaFoldDB" id="A0AAJ1NU06"/>
<organism evidence="1 2">
    <name type="scientific">Klebsiella michiganensis</name>
    <dbReference type="NCBI Taxonomy" id="1134687"/>
    <lineage>
        <taxon>Bacteria</taxon>
        <taxon>Pseudomonadati</taxon>
        <taxon>Pseudomonadota</taxon>
        <taxon>Gammaproteobacteria</taxon>
        <taxon>Enterobacterales</taxon>
        <taxon>Enterobacteriaceae</taxon>
        <taxon>Klebsiella/Raoultella group</taxon>
        <taxon>Klebsiella</taxon>
    </lineage>
</organism>
<dbReference type="Proteomes" id="UP001159937">
    <property type="component" value="Unassembled WGS sequence"/>
</dbReference>
<dbReference type="RefSeq" id="WP_135694400.1">
    <property type="nucleotide sequence ID" value="NZ_JAOCBF010000047.1"/>
</dbReference>
<evidence type="ECO:0000313" key="1">
    <source>
        <dbReference type="EMBL" id="MDH0966135.1"/>
    </source>
</evidence>
<sequence length="651" mass="73867">MKLDHCLFGYDDGHRLIASSLPLGDEIAYLTELSDLAPGVIFGSSKGYWTGLPAPTIGRYVLMFTWPAPEMPRPGCVWTHALLLEPSMLESIKDLSILQGVISRPGNFVNKDYYSQPLEVDLTRKKITQLPLDLLLVEKLIDSLYGKVKTSIEVSSSDLLDRPLFAVWSQQWPRLRRNFRFQTAVSRKPRSTGSARFDIIAVFSQEDFFDSEIKDISSSWLNDAVVDIQSEMQHSFRNFLWEYGRDVRKQRGSFKPLAEIYSLSYETNTESILRIIEIVAEAFPTLNDANHLKQDLVDGGFAGQGQITLLNNLILSFEEEGAVFPPITTAGFDNLTGFWPRQSESVLNLLDLASQSKSESGEVIFKHLIRTVQTSEFWTLSRSNLIVRKLVVKQNPEFLLANESILDDSDIMDLLHLIPNDTKGLEQFINDMIERNNNDIASSIFDNFPDIAVAKVVQKLNSKKPVPTVWRKELWSRHDYLLKDEVIRNVTRASLLYDFADAFGWLSNVVIAEGLEPWYNSFMTVTNDLDGAALDMLDCFSIVLAIKSGGDKGLKIIEKNYSNLHRKILKSRLSPQARDMLFSQLPEIGWLRGWDLGYRFRLAIAQAYIYNKWSVNSFVSLASDRKGRELLADAASDIDGGREYSNAAWRD</sequence>
<dbReference type="Pfam" id="PF20012">
    <property type="entry name" value="GAP1-N1"/>
    <property type="match status" value="1"/>
</dbReference>
<comment type="caution">
    <text evidence="1">The sequence shown here is derived from an EMBL/GenBank/DDBJ whole genome shotgun (WGS) entry which is preliminary data.</text>
</comment>
<evidence type="ECO:0000313" key="2">
    <source>
        <dbReference type="Proteomes" id="UP001159937"/>
    </source>
</evidence>
<gene>
    <name evidence="1" type="ORF">N5C89_25195</name>
</gene>
<proteinExistence type="predicted"/>